<evidence type="ECO:0000256" key="5">
    <source>
        <dbReference type="ARBA" id="ARBA00022692"/>
    </source>
</evidence>
<feature type="transmembrane region" description="Helical" evidence="9">
    <location>
        <begin position="115"/>
        <end position="132"/>
    </location>
</feature>
<keyword evidence="11" id="KW-1185">Reference proteome</keyword>
<evidence type="ECO:0000256" key="2">
    <source>
        <dbReference type="ARBA" id="ARBA00007935"/>
    </source>
</evidence>
<comment type="caution">
    <text evidence="10">The sequence shown here is derived from an EMBL/GenBank/DDBJ whole genome shotgun (WGS) entry which is preliminary data.</text>
</comment>
<dbReference type="SUPFAM" id="SSF81345">
    <property type="entry name" value="ABC transporter involved in vitamin B12 uptake, BtuC"/>
    <property type="match status" value="1"/>
</dbReference>
<dbReference type="CDD" id="cd06550">
    <property type="entry name" value="TM_ABC_iron-siderophores_like"/>
    <property type="match status" value="1"/>
</dbReference>
<feature type="transmembrane region" description="Helical" evidence="9">
    <location>
        <begin position="52"/>
        <end position="74"/>
    </location>
</feature>
<keyword evidence="3" id="KW-0813">Transport</keyword>
<evidence type="ECO:0000256" key="4">
    <source>
        <dbReference type="ARBA" id="ARBA00022475"/>
    </source>
</evidence>
<dbReference type="InterPro" id="IPR000522">
    <property type="entry name" value="ABC_transptr_permease_BtuC"/>
</dbReference>
<organism evidence="10 11">
    <name type="scientific">Nesterenkonia aethiopica</name>
    <dbReference type="NCBI Taxonomy" id="269144"/>
    <lineage>
        <taxon>Bacteria</taxon>
        <taxon>Bacillati</taxon>
        <taxon>Actinomycetota</taxon>
        <taxon>Actinomycetes</taxon>
        <taxon>Micrococcales</taxon>
        <taxon>Micrococcaceae</taxon>
        <taxon>Nesterenkonia</taxon>
    </lineage>
</organism>
<keyword evidence="7 9" id="KW-0472">Membrane</keyword>
<evidence type="ECO:0000256" key="3">
    <source>
        <dbReference type="ARBA" id="ARBA00022448"/>
    </source>
</evidence>
<feature type="transmembrane region" description="Helical" evidence="9">
    <location>
        <begin position="172"/>
        <end position="191"/>
    </location>
</feature>
<dbReference type="Gene3D" id="1.10.3470.10">
    <property type="entry name" value="ABC transporter involved in vitamin B12 uptake, BtuC"/>
    <property type="match status" value="1"/>
</dbReference>
<feature type="transmembrane region" description="Helical" evidence="9">
    <location>
        <begin position="203"/>
        <end position="224"/>
    </location>
</feature>
<evidence type="ECO:0000313" key="11">
    <source>
        <dbReference type="Proteomes" id="UP001500236"/>
    </source>
</evidence>
<dbReference type="PANTHER" id="PTHR30472">
    <property type="entry name" value="FERRIC ENTEROBACTIN TRANSPORT SYSTEM PERMEASE PROTEIN"/>
    <property type="match status" value="1"/>
</dbReference>
<keyword evidence="4" id="KW-1003">Cell membrane</keyword>
<protein>
    <submittedName>
        <fullName evidence="10">Iron ABC transporter permease</fullName>
    </submittedName>
</protein>
<name>A0ABP6M4T5_9MICC</name>
<proteinExistence type="inferred from homology"/>
<keyword evidence="6 9" id="KW-1133">Transmembrane helix</keyword>
<dbReference type="InterPro" id="IPR037294">
    <property type="entry name" value="ABC_BtuC-like"/>
</dbReference>
<feature type="transmembrane region" description="Helical" evidence="9">
    <location>
        <begin position="144"/>
        <end position="166"/>
    </location>
</feature>
<feature type="compositionally biased region" description="Basic residues" evidence="8">
    <location>
        <begin position="39"/>
        <end position="49"/>
    </location>
</feature>
<keyword evidence="5 9" id="KW-0812">Transmembrane</keyword>
<dbReference type="RefSeq" id="WP_344681578.1">
    <property type="nucleotide sequence ID" value="NZ_BAAAVT010000018.1"/>
</dbReference>
<accession>A0ABP6M4T5</accession>
<evidence type="ECO:0000256" key="1">
    <source>
        <dbReference type="ARBA" id="ARBA00004651"/>
    </source>
</evidence>
<evidence type="ECO:0000256" key="9">
    <source>
        <dbReference type="SAM" id="Phobius"/>
    </source>
</evidence>
<feature type="region of interest" description="Disordered" evidence="8">
    <location>
        <begin position="1"/>
        <end position="49"/>
    </location>
</feature>
<sequence>MTLTGTGSAARVGRTRRPPAAVLPAPGHAATGGAAPTGPRRHGLTSGPRRRAAGWTIGLSAALLVSVLVCVGIGPAPIAPATVAGVIAHQLGLPVTPTWTDAQEAIVWTMRVPRVLLGAAVGAGLALCGAALQAMVRNVLADPYILGISGGASTGAAGAILFGFGAGAGQQALPLSAFLGAMAASLLVLVVARSQGQVTSLRLLLAGVAVGYALSATTSFLIFASDDAEGSRTVMFWLLGSLSLARWDPFLLLVLALVGASAMVLMLWSRRLDALAHGDETARALGVRPTQARVQVLTVVSLGTGAMVAAAGAIGFVGLVVPHLGRRLVGAVHARLLPVVALLGAVLLIWADALSRVLMQPRELPIGIITALVGAPFLLLLIRRMHARTS</sequence>
<comment type="similarity">
    <text evidence="2">Belongs to the binding-protein-dependent transport system permease family. FecCD subfamily.</text>
</comment>
<feature type="transmembrane region" description="Helical" evidence="9">
    <location>
        <begin position="363"/>
        <end position="382"/>
    </location>
</feature>
<evidence type="ECO:0000256" key="8">
    <source>
        <dbReference type="SAM" id="MobiDB-lite"/>
    </source>
</evidence>
<evidence type="ECO:0000256" key="7">
    <source>
        <dbReference type="ARBA" id="ARBA00023136"/>
    </source>
</evidence>
<evidence type="ECO:0000256" key="6">
    <source>
        <dbReference type="ARBA" id="ARBA00022989"/>
    </source>
</evidence>
<dbReference type="PANTHER" id="PTHR30472:SF67">
    <property type="entry name" value="PERMEASE OF ABC TRANSPORTER-RELATED"/>
    <property type="match status" value="1"/>
</dbReference>
<evidence type="ECO:0000313" key="10">
    <source>
        <dbReference type="EMBL" id="GAA3072758.1"/>
    </source>
</evidence>
<dbReference type="EMBL" id="BAAAVT010000018">
    <property type="protein sequence ID" value="GAA3072758.1"/>
    <property type="molecule type" value="Genomic_DNA"/>
</dbReference>
<feature type="transmembrane region" description="Helical" evidence="9">
    <location>
        <begin position="332"/>
        <end position="351"/>
    </location>
</feature>
<feature type="compositionally biased region" description="Low complexity" evidence="8">
    <location>
        <begin position="24"/>
        <end position="38"/>
    </location>
</feature>
<gene>
    <name evidence="10" type="ORF">GCM10010529_26020</name>
</gene>
<dbReference type="Pfam" id="PF01032">
    <property type="entry name" value="FecCD"/>
    <property type="match status" value="1"/>
</dbReference>
<feature type="transmembrane region" description="Helical" evidence="9">
    <location>
        <begin position="296"/>
        <end position="320"/>
    </location>
</feature>
<dbReference type="Proteomes" id="UP001500236">
    <property type="component" value="Unassembled WGS sequence"/>
</dbReference>
<comment type="subcellular location">
    <subcellularLocation>
        <location evidence="1">Cell membrane</location>
        <topology evidence="1">Multi-pass membrane protein</topology>
    </subcellularLocation>
</comment>
<reference evidence="11" key="1">
    <citation type="journal article" date="2019" name="Int. J. Syst. Evol. Microbiol.">
        <title>The Global Catalogue of Microorganisms (GCM) 10K type strain sequencing project: providing services to taxonomists for standard genome sequencing and annotation.</title>
        <authorList>
            <consortium name="The Broad Institute Genomics Platform"/>
            <consortium name="The Broad Institute Genome Sequencing Center for Infectious Disease"/>
            <person name="Wu L."/>
            <person name="Ma J."/>
        </authorList>
    </citation>
    <scope>NUCLEOTIDE SEQUENCE [LARGE SCALE GENOMIC DNA]</scope>
    <source>
        <strain evidence="11">JCM 14309</strain>
    </source>
</reference>
<feature type="transmembrane region" description="Helical" evidence="9">
    <location>
        <begin position="244"/>
        <end position="268"/>
    </location>
</feature>